<dbReference type="EMBL" id="FOCT01000006">
    <property type="protein sequence ID" value="SEN70593.1"/>
    <property type="molecule type" value="Genomic_DNA"/>
</dbReference>
<protein>
    <submittedName>
        <fullName evidence="1">Uncharacterized protein</fullName>
    </submittedName>
</protein>
<dbReference type="AlphaFoldDB" id="A0A1H8IPH6"/>
<dbReference type="Proteomes" id="UP000183898">
    <property type="component" value="Unassembled WGS sequence"/>
</dbReference>
<evidence type="ECO:0000313" key="2">
    <source>
        <dbReference type="Proteomes" id="UP000183898"/>
    </source>
</evidence>
<sequence length="292" mass="29541">MTALPLKTSISDTYPNPSNATARAGFAQLWDVINEVFEKPELDLASATTCDIGGQLSTKLRITGTTTITGFGTNYRGPIQIRMAGALTITHNSTTLRCPWGVSYTTTANELMAAWPISSSSGTADGWQLVSLSGGVLSIAAGGTGAATAAAAFSALKQAATTSATGVVELATDAEAQAGTDATRCVTPDNLGAVVLGLGQSWQNLTASRAVNTTYTNSTGRSIQVSVCVSSSSGGSAAVILINGAINIYGSSGAAPGEFLYVSAIIPAGATYRVGVTVGSASIVSNGWTELR</sequence>
<accession>A0A1H8IPH6</accession>
<organism evidence="1 2">
    <name type="scientific">Nitrosospira multiformis</name>
    <dbReference type="NCBI Taxonomy" id="1231"/>
    <lineage>
        <taxon>Bacteria</taxon>
        <taxon>Pseudomonadati</taxon>
        <taxon>Pseudomonadota</taxon>
        <taxon>Betaproteobacteria</taxon>
        <taxon>Nitrosomonadales</taxon>
        <taxon>Nitrosomonadaceae</taxon>
        <taxon>Nitrosospira</taxon>
    </lineage>
</organism>
<reference evidence="1 2" key="1">
    <citation type="submission" date="2016-10" db="EMBL/GenBank/DDBJ databases">
        <authorList>
            <person name="de Groot N.N."/>
        </authorList>
    </citation>
    <scope>NUCLEOTIDE SEQUENCE [LARGE SCALE GENOMIC DNA]</scope>
    <source>
        <strain evidence="1 2">Nl18</strain>
    </source>
</reference>
<gene>
    <name evidence="1" type="ORF">SAMN05216404_106142</name>
</gene>
<name>A0A1H8IPH6_9PROT</name>
<dbReference type="RefSeq" id="WP_074746287.1">
    <property type="nucleotide sequence ID" value="NZ_FOCT01000006.1"/>
</dbReference>
<proteinExistence type="predicted"/>
<evidence type="ECO:0000313" key="1">
    <source>
        <dbReference type="EMBL" id="SEN70593.1"/>
    </source>
</evidence>